<accession>A0ABY1QEF5</accession>
<dbReference type="EC" id="2.7.7.65" evidence="1"/>
<dbReference type="Gene3D" id="3.30.70.270">
    <property type="match status" value="1"/>
</dbReference>
<evidence type="ECO:0000259" key="4">
    <source>
        <dbReference type="PROSITE" id="PS50887"/>
    </source>
</evidence>
<dbReference type="CDD" id="cd01949">
    <property type="entry name" value="GGDEF"/>
    <property type="match status" value="1"/>
</dbReference>
<dbReference type="PANTHER" id="PTHR45138">
    <property type="entry name" value="REGULATORY COMPONENTS OF SENSORY TRANSDUCTION SYSTEM"/>
    <property type="match status" value="1"/>
</dbReference>
<feature type="coiled-coil region" evidence="2">
    <location>
        <begin position="118"/>
        <end position="156"/>
    </location>
</feature>
<dbReference type="SUPFAM" id="SSF55073">
    <property type="entry name" value="Nucleotide cyclase"/>
    <property type="match status" value="1"/>
</dbReference>
<dbReference type="PANTHER" id="PTHR45138:SF24">
    <property type="entry name" value="DIGUANYLATE CYCLASE DGCC-RELATED"/>
    <property type="match status" value="1"/>
</dbReference>
<sequence>MMFDIITALGCGGAGLCLGWVMHALHRSGVAASEANEKLAASRPVAKKQGQQTPAAPKKAVAATIPPEKLSAVAGRIRSFAAMLAASVDAHQSRVERVSSTLIASDLSGAPPVILDAVEELLSANENMRAQLQSSQERLREQSKQLQSAEQRAQTDALTQLANRGVFDERLRRQYAKGISRSGTLILLDIDHFKLFNDEHGHRYGDEVLRQVARMLEARLEPYGLVSRFGGEEFSVLIGDTDFAEAIDLVEQTRIAIGSRDIRFEDKRFRVTLSVGIGQVQAEQSMDEWLQNVDDALYRSKEAGRDCSHYVDGRRFVRVGKLDPVEAVTAVAVEQPIAAIPSNLLDLETTGNSLERGLPTADAESAIQAELSSLSGQVTSAVGGIFDTDEADDESSEIEQFTASLNQDDQMPPPKALSYLPDRESMIDGIMETMVATRSTARPDRLMAVTLSGHPGGATMRSLLQLVRAAMRSQDRIGCLNHSTLLICMPECDSEESRRRAEQICSAAGSIGVPLASTQKANQGERLSIGIMELASENVQDWNVASINQAIDQTRAVAMLAAQHGNSQQADTQAKLPISSQKCGVNAGKVSLHSLA</sequence>
<feature type="domain" description="GGDEF" evidence="4">
    <location>
        <begin position="181"/>
        <end position="313"/>
    </location>
</feature>
<dbReference type="Pfam" id="PF00990">
    <property type="entry name" value="GGDEF"/>
    <property type="match status" value="1"/>
</dbReference>
<reference evidence="5 6" key="1">
    <citation type="submission" date="2017-05" db="EMBL/GenBank/DDBJ databases">
        <authorList>
            <person name="Varghese N."/>
            <person name="Submissions S."/>
        </authorList>
    </citation>
    <scope>NUCLEOTIDE SEQUENCE [LARGE SCALE GENOMIC DNA]</scope>
    <source>
        <strain evidence="5 6">DSM 25457</strain>
    </source>
</reference>
<dbReference type="InterPro" id="IPR029787">
    <property type="entry name" value="Nucleotide_cyclase"/>
</dbReference>
<comment type="caution">
    <text evidence="5">The sequence shown here is derived from an EMBL/GenBank/DDBJ whole genome shotgun (WGS) entry which is preliminary data.</text>
</comment>
<evidence type="ECO:0000256" key="2">
    <source>
        <dbReference type="SAM" id="Coils"/>
    </source>
</evidence>
<evidence type="ECO:0000256" key="1">
    <source>
        <dbReference type="ARBA" id="ARBA00012528"/>
    </source>
</evidence>
<proteinExistence type="predicted"/>
<dbReference type="EMBL" id="FXUG01000011">
    <property type="protein sequence ID" value="SMP68347.1"/>
    <property type="molecule type" value="Genomic_DNA"/>
</dbReference>
<evidence type="ECO:0000313" key="6">
    <source>
        <dbReference type="Proteomes" id="UP001158067"/>
    </source>
</evidence>
<feature type="region of interest" description="Disordered" evidence="3">
    <location>
        <begin position="41"/>
        <end position="61"/>
    </location>
</feature>
<evidence type="ECO:0000313" key="5">
    <source>
        <dbReference type="EMBL" id="SMP68347.1"/>
    </source>
</evidence>
<dbReference type="PROSITE" id="PS50887">
    <property type="entry name" value="GGDEF"/>
    <property type="match status" value="1"/>
</dbReference>
<dbReference type="RefSeq" id="WP_283434017.1">
    <property type="nucleotide sequence ID" value="NZ_FXUG01000011.1"/>
</dbReference>
<dbReference type="NCBIfam" id="TIGR00254">
    <property type="entry name" value="GGDEF"/>
    <property type="match status" value="1"/>
</dbReference>
<dbReference type="InterPro" id="IPR000160">
    <property type="entry name" value="GGDEF_dom"/>
</dbReference>
<dbReference type="InterPro" id="IPR050469">
    <property type="entry name" value="Diguanylate_Cyclase"/>
</dbReference>
<keyword evidence="6" id="KW-1185">Reference proteome</keyword>
<dbReference type="Proteomes" id="UP001158067">
    <property type="component" value="Unassembled WGS sequence"/>
</dbReference>
<organism evidence="5 6">
    <name type="scientific">Neorhodopirellula lusitana</name>
    <dbReference type="NCBI Taxonomy" id="445327"/>
    <lineage>
        <taxon>Bacteria</taxon>
        <taxon>Pseudomonadati</taxon>
        <taxon>Planctomycetota</taxon>
        <taxon>Planctomycetia</taxon>
        <taxon>Pirellulales</taxon>
        <taxon>Pirellulaceae</taxon>
        <taxon>Neorhodopirellula</taxon>
    </lineage>
</organism>
<dbReference type="SMART" id="SM00267">
    <property type="entry name" value="GGDEF"/>
    <property type="match status" value="1"/>
</dbReference>
<name>A0ABY1QEF5_9BACT</name>
<protein>
    <recommendedName>
        <fullName evidence="1">diguanylate cyclase</fullName>
        <ecNumber evidence="1">2.7.7.65</ecNumber>
    </recommendedName>
</protein>
<keyword evidence="2" id="KW-0175">Coiled coil</keyword>
<gene>
    <name evidence="5" type="ORF">SAMN06265222_11143</name>
</gene>
<evidence type="ECO:0000256" key="3">
    <source>
        <dbReference type="SAM" id="MobiDB-lite"/>
    </source>
</evidence>
<dbReference type="InterPro" id="IPR043128">
    <property type="entry name" value="Rev_trsase/Diguanyl_cyclase"/>
</dbReference>